<dbReference type="FunFam" id="3.40.190.10:FF:000005">
    <property type="entry name" value="Porphobilinogen deaminase"/>
    <property type="match status" value="1"/>
</dbReference>
<keyword evidence="12" id="KW-1185">Reference proteome</keyword>
<dbReference type="EC" id="2.5.1.61" evidence="8"/>
<dbReference type="InterPro" id="IPR022417">
    <property type="entry name" value="Porphobilin_deaminase_N"/>
</dbReference>
<comment type="function">
    <text evidence="1 8">Tetrapolymerization of the monopyrrole PBG into the hydroxymethylbilane pre-uroporphyrinogen in several discrete steps.</text>
</comment>
<evidence type="ECO:0000259" key="9">
    <source>
        <dbReference type="Pfam" id="PF01379"/>
    </source>
</evidence>
<accession>A0A5B9M8Q1</accession>
<evidence type="ECO:0000256" key="7">
    <source>
        <dbReference type="ARBA" id="ARBA00048169"/>
    </source>
</evidence>
<dbReference type="InterPro" id="IPR000860">
    <property type="entry name" value="HemC"/>
</dbReference>
<dbReference type="InterPro" id="IPR022418">
    <property type="entry name" value="Porphobilinogen_deaminase_C"/>
</dbReference>
<dbReference type="GO" id="GO:0004418">
    <property type="term" value="F:hydroxymethylbilane synthase activity"/>
    <property type="evidence" value="ECO:0007669"/>
    <property type="project" value="UniProtKB-UniRule"/>
</dbReference>
<dbReference type="SUPFAM" id="SSF53850">
    <property type="entry name" value="Periplasmic binding protein-like II"/>
    <property type="match status" value="1"/>
</dbReference>
<comment type="similarity">
    <text evidence="3 8">Belongs to the HMBS family.</text>
</comment>
<sequence length="325" mass="34854">MPAENGDGRVLRIATRESPLALWQARHVAGLLAERTLPPQIVPMVSSGDVDMRPIDGKRSVGVFTKRIQQALLEDEGDVAVHSMKDLPTEPHPRLRMVASPERETVADCLVSPAGTELEDLPHAARIGTGSRRRAAQLLKVRPDLEVLPIRGNVQTRLQRMHDGEYDAIILAAAGIERLEMMDLPRVELPLDLMLPAPGQGALAIEVRGDDSHAVSVVSRINVPRSAACTSAERTLLSDLHGGCLAPIAALGTVTERGGGDQPSVTLNLIARVLSADGKTCLESQADTPIDLSSDDWQRVAIELGRNVAAMLIDQGAKPLIEAGR</sequence>
<dbReference type="InterPro" id="IPR022419">
    <property type="entry name" value="Porphobilin_deaminase_cofac_BS"/>
</dbReference>
<dbReference type="Gene3D" id="3.30.160.40">
    <property type="entry name" value="Porphobilinogen deaminase, C-terminal domain"/>
    <property type="match status" value="1"/>
</dbReference>
<dbReference type="InterPro" id="IPR036803">
    <property type="entry name" value="Porphobilinogen_deaminase_C_sf"/>
</dbReference>
<dbReference type="AlphaFoldDB" id="A0A5B9M8Q1"/>
<evidence type="ECO:0000256" key="4">
    <source>
        <dbReference type="ARBA" id="ARBA00011245"/>
    </source>
</evidence>
<dbReference type="Pfam" id="PF01379">
    <property type="entry name" value="Porphobil_deam"/>
    <property type="match status" value="1"/>
</dbReference>
<dbReference type="KEGG" id="smam:Mal15_16120"/>
<dbReference type="Gene3D" id="3.40.190.10">
    <property type="entry name" value="Periplasmic binding protein-like II"/>
    <property type="match status" value="2"/>
</dbReference>
<name>A0A5B9M8Q1_9BACT</name>
<evidence type="ECO:0000313" key="12">
    <source>
        <dbReference type="Proteomes" id="UP000321353"/>
    </source>
</evidence>
<dbReference type="NCBIfam" id="TIGR00212">
    <property type="entry name" value="hemC"/>
    <property type="match status" value="1"/>
</dbReference>
<evidence type="ECO:0000256" key="3">
    <source>
        <dbReference type="ARBA" id="ARBA00005638"/>
    </source>
</evidence>
<comment type="pathway">
    <text evidence="2">Porphyrin-containing compound metabolism; protoporphyrin-IX biosynthesis; coproporphyrinogen-III from 5-aminolevulinate: step 2/4.</text>
</comment>
<reference evidence="11 12" key="1">
    <citation type="submission" date="2019-02" db="EMBL/GenBank/DDBJ databases">
        <title>Planctomycetal bacteria perform biofilm scaping via a novel small molecule.</title>
        <authorList>
            <person name="Jeske O."/>
            <person name="Boedeker C."/>
            <person name="Wiegand S."/>
            <person name="Breitling P."/>
            <person name="Kallscheuer N."/>
            <person name="Jogler M."/>
            <person name="Rohde M."/>
            <person name="Petersen J."/>
            <person name="Medema M.H."/>
            <person name="Surup F."/>
            <person name="Jogler C."/>
        </authorList>
    </citation>
    <scope>NUCLEOTIDE SEQUENCE [LARGE SCALE GENOMIC DNA]</scope>
    <source>
        <strain evidence="11 12">Mal15</strain>
    </source>
</reference>
<dbReference type="PROSITE" id="PS00533">
    <property type="entry name" value="PORPHOBILINOGEN_DEAM"/>
    <property type="match status" value="1"/>
</dbReference>
<evidence type="ECO:0000313" key="11">
    <source>
        <dbReference type="EMBL" id="QEF97571.1"/>
    </source>
</evidence>
<dbReference type="SUPFAM" id="SSF54782">
    <property type="entry name" value="Porphobilinogen deaminase (hydroxymethylbilane synthase), C-terminal domain"/>
    <property type="match status" value="1"/>
</dbReference>
<dbReference type="PANTHER" id="PTHR11557">
    <property type="entry name" value="PORPHOBILINOGEN DEAMINASE"/>
    <property type="match status" value="1"/>
</dbReference>
<comment type="miscellaneous">
    <text evidence="8">The porphobilinogen subunits are added to the dipyrromethane group.</text>
</comment>
<dbReference type="EMBL" id="CP036264">
    <property type="protein sequence ID" value="QEF97571.1"/>
    <property type="molecule type" value="Genomic_DNA"/>
</dbReference>
<feature type="modified residue" description="S-(dipyrrolylmethanemethyl)cysteine" evidence="8">
    <location>
        <position position="244"/>
    </location>
</feature>
<protein>
    <recommendedName>
        <fullName evidence="8">Porphobilinogen deaminase</fullName>
        <shortName evidence="8">PBG</shortName>
        <ecNumber evidence="8">2.5.1.61</ecNumber>
    </recommendedName>
    <alternativeName>
        <fullName evidence="8">Hydroxymethylbilane synthase</fullName>
        <shortName evidence="8">HMBS</shortName>
    </alternativeName>
    <alternativeName>
        <fullName evidence="8">Pre-uroporphyrinogen synthase</fullName>
    </alternativeName>
</protein>
<evidence type="ECO:0000259" key="10">
    <source>
        <dbReference type="Pfam" id="PF03900"/>
    </source>
</evidence>
<comment type="cofactor">
    <cofactor evidence="8">
        <name>dipyrromethane</name>
        <dbReference type="ChEBI" id="CHEBI:60342"/>
    </cofactor>
    <text evidence="8">Binds 1 dipyrromethane group covalently.</text>
</comment>
<evidence type="ECO:0000256" key="5">
    <source>
        <dbReference type="ARBA" id="ARBA00022679"/>
    </source>
</evidence>
<comment type="subunit">
    <text evidence="4 8">Monomer.</text>
</comment>
<dbReference type="Proteomes" id="UP000321353">
    <property type="component" value="Chromosome"/>
</dbReference>
<dbReference type="RefSeq" id="WP_261344616.1">
    <property type="nucleotide sequence ID" value="NZ_CP036264.1"/>
</dbReference>
<keyword evidence="5 8" id="KW-0808">Transferase</keyword>
<feature type="domain" description="Porphobilinogen deaminase C-terminal" evidence="10">
    <location>
        <begin position="228"/>
        <end position="312"/>
    </location>
</feature>
<comment type="catalytic activity">
    <reaction evidence="7 8">
        <text>4 porphobilinogen + H2O = hydroxymethylbilane + 4 NH4(+)</text>
        <dbReference type="Rhea" id="RHEA:13185"/>
        <dbReference type="ChEBI" id="CHEBI:15377"/>
        <dbReference type="ChEBI" id="CHEBI:28938"/>
        <dbReference type="ChEBI" id="CHEBI:57845"/>
        <dbReference type="ChEBI" id="CHEBI:58126"/>
        <dbReference type="EC" id="2.5.1.61"/>
    </reaction>
</comment>
<dbReference type="GO" id="GO:0006782">
    <property type="term" value="P:protoporphyrinogen IX biosynthetic process"/>
    <property type="evidence" value="ECO:0007669"/>
    <property type="project" value="UniProtKB-UniRule"/>
</dbReference>
<dbReference type="GO" id="GO:0005737">
    <property type="term" value="C:cytoplasm"/>
    <property type="evidence" value="ECO:0007669"/>
    <property type="project" value="UniProtKB-UniRule"/>
</dbReference>
<dbReference type="PIRSF" id="PIRSF001438">
    <property type="entry name" value="4pyrrol_synth_OHMeBilane_synth"/>
    <property type="match status" value="1"/>
</dbReference>
<evidence type="ECO:0000256" key="1">
    <source>
        <dbReference type="ARBA" id="ARBA00002869"/>
    </source>
</evidence>
<keyword evidence="6 8" id="KW-0627">Porphyrin biosynthesis</keyword>
<gene>
    <name evidence="8 11" type="primary">hemC</name>
    <name evidence="11" type="ORF">Mal15_16120</name>
</gene>
<proteinExistence type="inferred from homology"/>
<dbReference type="PANTHER" id="PTHR11557:SF0">
    <property type="entry name" value="PORPHOBILINOGEN DEAMINASE"/>
    <property type="match status" value="1"/>
</dbReference>
<evidence type="ECO:0000256" key="6">
    <source>
        <dbReference type="ARBA" id="ARBA00023244"/>
    </source>
</evidence>
<feature type="domain" description="Porphobilinogen deaminase N-terminal" evidence="9">
    <location>
        <begin position="11"/>
        <end position="213"/>
    </location>
</feature>
<evidence type="ECO:0000256" key="8">
    <source>
        <dbReference type="HAMAP-Rule" id="MF_00260"/>
    </source>
</evidence>
<dbReference type="CDD" id="cd00494">
    <property type="entry name" value="PBP2_HMBS"/>
    <property type="match status" value="1"/>
</dbReference>
<dbReference type="Pfam" id="PF03900">
    <property type="entry name" value="Porphobil_deamC"/>
    <property type="match status" value="1"/>
</dbReference>
<dbReference type="PRINTS" id="PR00151">
    <property type="entry name" value="PORPHBDMNASE"/>
</dbReference>
<organism evidence="11 12">
    <name type="scientific">Stieleria maiorica</name>
    <dbReference type="NCBI Taxonomy" id="2795974"/>
    <lineage>
        <taxon>Bacteria</taxon>
        <taxon>Pseudomonadati</taxon>
        <taxon>Planctomycetota</taxon>
        <taxon>Planctomycetia</taxon>
        <taxon>Pirellulales</taxon>
        <taxon>Pirellulaceae</taxon>
        <taxon>Stieleria</taxon>
    </lineage>
</organism>
<dbReference type="HAMAP" id="MF_00260">
    <property type="entry name" value="Porphobil_deam"/>
    <property type="match status" value="1"/>
</dbReference>
<evidence type="ECO:0000256" key="2">
    <source>
        <dbReference type="ARBA" id="ARBA00004735"/>
    </source>
</evidence>